<reference evidence="3 4" key="1">
    <citation type="submission" date="2015-07" db="EMBL/GenBank/DDBJ databases">
        <authorList>
            <person name="Cajimat M.N.B."/>
            <person name="Milazzo M.L."/>
            <person name="Fulhorst C.F."/>
        </authorList>
    </citation>
    <scope>NUCLEOTIDE SEQUENCE [LARGE SCALE GENOMIC DNA]</scope>
    <source>
        <strain evidence="3">Single colony</strain>
    </source>
</reference>
<organism evidence="3 4">
    <name type="scientific">Rhodotorula toruloides</name>
    <name type="common">Yeast</name>
    <name type="synonym">Rhodosporidium toruloides</name>
    <dbReference type="NCBI Taxonomy" id="5286"/>
    <lineage>
        <taxon>Eukaryota</taxon>
        <taxon>Fungi</taxon>
        <taxon>Dikarya</taxon>
        <taxon>Basidiomycota</taxon>
        <taxon>Pucciniomycotina</taxon>
        <taxon>Microbotryomycetes</taxon>
        <taxon>Sporidiobolales</taxon>
        <taxon>Sporidiobolaceae</taxon>
        <taxon>Rhodotorula</taxon>
    </lineage>
</organism>
<dbReference type="PANTHER" id="PTHR34862">
    <property type="entry name" value="SPARK DOMAIN-CONTAINING PROTEIN"/>
    <property type="match status" value="1"/>
</dbReference>
<protein>
    <recommendedName>
        <fullName evidence="2">DUF7729 domain-containing protein</fullName>
    </recommendedName>
</protein>
<evidence type="ECO:0000313" key="3">
    <source>
        <dbReference type="EMBL" id="CTR10136.1"/>
    </source>
</evidence>
<feature type="domain" description="DUF7729" evidence="2">
    <location>
        <begin position="710"/>
        <end position="894"/>
    </location>
</feature>
<keyword evidence="4" id="KW-1185">Reference proteome</keyword>
<dbReference type="OMA" id="NGSWHLA"/>
<dbReference type="PANTHER" id="PTHR34862:SF1">
    <property type="entry name" value="SPARK DOMAIN-CONTAINING PROTEIN"/>
    <property type="match status" value="1"/>
</dbReference>
<feature type="region of interest" description="Disordered" evidence="1">
    <location>
        <begin position="452"/>
        <end position="474"/>
    </location>
</feature>
<evidence type="ECO:0000259" key="2">
    <source>
        <dbReference type="Pfam" id="PF24855"/>
    </source>
</evidence>
<gene>
    <name evidence="3" type="primary">FGENESH: predicted gene_12.157</name>
    <name evidence="3" type="ORF">BN2166_0059970</name>
</gene>
<dbReference type="Pfam" id="PF24855">
    <property type="entry name" value="DUF7729"/>
    <property type="match status" value="1"/>
</dbReference>
<dbReference type="AlphaFoldDB" id="A0A0K3CSH2"/>
<proteinExistence type="predicted"/>
<evidence type="ECO:0000313" key="4">
    <source>
        <dbReference type="Proteomes" id="UP000199069"/>
    </source>
</evidence>
<evidence type="ECO:0000256" key="1">
    <source>
        <dbReference type="SAM" id="MobiDB-lite"/>
    </source>
</evidence>
<name>A0A0K3CSH2_RHOTO</name>
<accession>A0A0K3CSH2</accession>
<sequence length="950" mass="101210">MTTQDILPLVPATLPVVVLDFLLRSLTHTNPTRRRSALVLFVLLLILSSRSLFSLHARLNPPIVPQPSLYDLEDSLARTYVPSPPTAQQQANHARLSSLISSRKSAYSHARFTHSALRGDGSPVVGVTAVVLHWKRRKGLELVLRHVARYPFIREIIVWNNRPGVDLTKEDFTILPPPDSTLPPASLRIVNSPSNVHDAGKHLACSMATYSHCYFNDDDWLNVYMDTTYTKYLECCAGQGVTGGSEGGRISSNTLPIIHLEHRRWRFSNPDIDLHTGFTWLGTGSFAPRSLSTRFLTQQSVSPIPLSRSQSLTADMFFSLWANTYPEQMPNELVGVDVEGGEVGWSRGEGVDQWAVVYSNIRTALRTLSLTLSLSTSSSPSNSLTPHPFPLAPPPAESLTRAPCANDACLFVTSLTPFPGAEELRGSYEETPAGEWEKRGWFGGGKKDEEAREFERTMRRSGVERTSGRDERPSFDPLARGWSVREHEARFNSLGGGGGRAFPDEQWWVKNGSWHLAVDGRGVQTCWESFRPPEADDHFGLTLVTPRVVKDLTLTGSLDLANVVGWEDVTSGSESWEVFSVRGDGTGGWEPRSLLSAPRIVPLDATTLSVTISLEPILTPTTYALEDEGNIEIDEEGREVAIRKIKVVMATRVRSTSHRLVLVSLAPLALPSLTCAIAMLARTAIALTAALAATGAHAQSASSLLSGLSSQCTSAATSLLGSDFASCSQLSGLLSVVTASGSVVDPINNWLGSVCSASNCSTAAIQNATSVIDNGCSSELSSGQAIVTTARAVVANFNAVKEGICLQYSSNSTFCITSLLQNVQSATGQQISLSTLTSLSASTLQSIPSSSVCTDCAHGLVTKLGSALSNGTSSSTESSVFGAISSYCGSSFADGQVPSTLKEASSSNSSSSGNSAVDSKSLSGAVSLGVGSWKVAGAALAGVAGLVALA</sequence>
<dbReference type="InterPro" id="IPR056146">
    <property type="entry name" value="DUF7729"/>
</dbReference>
<dbReference type="Proteomes" id="UP000199069">
    <property type="component" value="Unassembled WGS sequence"/>
</dbReference>
<dbReference type="EMBL" id="CWKI01000012">
    <property type="protein sequence ID" value="CTR10136.1"/>
    <property type="molecule type" value="Genomic_DNA"/>
</dbReference>